<gene>
    <name evidence="1" type="ORF">KC19_2G085900</name>
</gene>
<dbReference type="AlphaFoldDB" id="A0A8T0ITC0"/>
<evidence type="ECO:0000313" key="2">
    <source>
        <dbReference type="Proteomes" id="UP000822688"/>
    </source>
</evidence>
<name>A0A8T0ITC0_CERPU</name>
<dbReference type="Proteomes" id="UP000822688">
    <property type="component" value="Chromosome 2"/>
</dbReference>
<comment type="caution">
    <text evidence="1">The sequence shown here is derived from an EMBL/GenBank/DDBJ whole genome shotgun (WGS) entry which is preliminary data.</text>
</comment>
<dbReference type="EMBL" id="CM026422">
    <property type="protein sequence ID" value="KAG0586377.1"/>
    <property type="molecule type" value="Genomic_DNA"/>
</dbReference>
<protein>
    <submittedName>
        <fullName evidence="1">Uncharacterized protein</fullName>
    </submittedName>
</protein>
<proteinExistence type="predicted"/>
<accession>A0A8T0ITC0</accession>
<keyword evidence="2" id="KW-1185">Reference proteome</keyword>
<reference evidence="1" key="1">
    <citation type="submission" date="2020-06" db="EMBL/GenBank/DDBJ databases">
        <title>WGS assembly of Ceratodon purpureus strain R40.</title>
        <authorList>
            <person name="Carey S.B."/>
            <person name="Jenkins J."/>
            <person name="Shu S."/>
            <person name="Lovell J.T."/>
            <person name="Sreedasyam A."/>
            <person name="Maumus F."/>
            <person name="Tiley G.P."/>
            <person name="Fernandez-Pozo N."/>
            <person name="Barry K."/>
            <person name="Chen C."/>
            <person name="Wang M."/>
            <person name="Lipzen A."/>
            <person name="Daum C."/>
            <person name="Saski C.A."/>
            <person name="Payton A.C."/>
            <person name="Mcbreen J.C."/>
            <person name="Conrad R.E."/>
            <person name="Kollar L.M."/>
            <person name="Olsson S."/>
            <person name="Huttunen S."/>
            <person name="Landis J.B."/>
            <person name="Wickett N.J."/>
            <person name="Johnson M.G."/>
            <person name="Rensing S.A."/>
            <person name="Grimwood J."/>
            <person name="Schmutz J."/>
            <person name="Mcdaniel S.F."/>
        </authorList>
    </citation>
    <scope>NUCLEOTIDE SEQUENCE</scope>
    <source>
        <strain evidence="1">R40</strain>
    </source>
</reference>
<sequence>MIGMLLPRAHSLRNFDSEFGGGIEALTARFGAQAVLIPGATQRSNVVR</sequence>
<evidence type="ECO:0000313" key="1">
    <source>
        <dbReference type="EMBL" id="KAG0586377.1"/>
    </source>
</evidence>
<organism evidence="1 2">
    <name type="scientific">Ceratodon purpureus</name>
    <name type="common">Fire moss</name>
    <name type="synonym">Dicranum purpureum</name>
    <dbReference type="NCBI Taxonomy" id="3225"/>
    <lineage>
        <taxon>Eukaryota</taxon>
        <taxon>Viridiplantae</taxon>
        <taxon>Streptophyta</taxon>
        <taxon>Embryophyta</taxon>
        <taxon>Bryophyta</taxon>
        <taxon>Bryophytina</taxon>
        <taxon>Bryopsida</taxon>
        <taxon>Dicranidae</taxon>
        <taxon>Pseudoditrichales</taxon>
        <taxon>Ditrichaceae</taxon>
        <taxon>Ceratodon</taxon>
    </lineage>
</organism>